<dbReference type="InterPro" id="IPR038143">
    <property type="entry name" value="NigD-like_C_dom_sf"/>
</dbReference>
<dbReference type="Pfam" id="PF12667">
    <property type="entry name" value="NigD_N"/>
    <property type="match status" value="1"/>
</dbReference>
<evidence type="ECO:0000313" key="4">
    <source>
        <dbReference type="Proteomes" id="UP000823603"/>
    </source>
</evidence>
<dbReference type="Proteomes" id="UP000823603">
    <property type="component" value="Unassembled WGS sequence"/>
</dbReference>
<proteinExistence type="predicted"/>
<dbReference type="Gene3D" id="2.40.50.500">
    <property type="entry name" value="NigD-like N-terminal OB domain"/>
    <property type="match status" value="1"/>
</dbReference>
<reference evidence="3" key="1">
    <citation type="submission" date="2020-10" db="EMBL/GenBank/DDBJ databases">
        <authorList>
            <person name="Gilroy R."/>
        </authorList>
    </citation>
    <scope>NUCLEOTIDE SEQUENCE</scope>
    <source>
        <strain evidence="3">B2-22910</strain>
    </source>
</reference>
<evidence type="ECO:0000313" key="3">
    <source>
        <dbReference type="EMBL" id="MBO8471103.1"/>
    </source>
</evidence>
<feature type="domain" description="NigD-like N-terminal OB" evidence="1">
    <location>
        <begin position="41"/>
        <end position="106"/>
    </location>
</feature>
<dbReference type="InterPro" id="IPR024299">
    <property type="entry name" value="NigD-like_OB_dom"/>
</dbReference>
<reference evidence="3" key="2">
    <citation type="journal article" date="2021" name="PeerJ">
        <title>Extensive microbial diversity within the chicken gut microbiome revealed by metagenomics and culture.</title>
        <authorList>
            <person name="Gilroy R."/>
            <person name="Ravi A."/>
            <person name="Getino M."/>
            <person name="Pursley I."/>
            <person name="Horton D.L."/>
            <person name="Alikhan N.F."/>
            <person name="Baker D."/>
            <person name="Gharbi K."/>
            <person name="Hall N."/>
            <person name="Watson M."/>
            <person name="Adriaenssens E.M."/>
            <person name="Foster-Nyarko E."/>
            <person name="Jarju S."/>
            <person name="Secka A."/>
            <person name="Antonio M."/>
            <person name="Oren A."/>
            <person name="Chaudhuri R.R."/>
            <person name="La Ragione R."/>
            <person name="Hildebrand F."/>
            <person name="Pallen M.J."/>
        </authorList>
    </citation>
    <scope>NUCLEOTIDE SEQUENCE</scope>
    <source>
        <strain evidence="3">B2-22910</strain>
    </source>
</reference>
<dbReference type="InterPro" id="IPR035376">
    <property type="entry name" value="NigD_C"/>
</dbReference>
<dbReference type="PROSITE" id="PS51257">
    <property type="entry name" value="PROKAR_LIPOPROTEIN"/>
    <property type="match status" value="1"/>
</dbReference>
<sequence>MKKNITRWILPLAAVLPYMSITQSCMKDNQVDYELLMPNAIVTVKPAEGTPSFFLQLDDQTTLEPVNMQSSPFGEDEVRALVNYTETSEPSELYDKAVYINWIEKVLTKELVEDKGEENDNTYGNDPIELADSWVNIAEDGYLTLQFLTRFGNTGIAHEVNLINAGTEEDPYIVEFRHNAHGDYGTGYGSGIAAFRLDGLESGLGLPDTQGETVDLTLKYMSFSGEKSVTFKYCTRKATEDGGIDTQKSFDLKLK</sequence>
<dbReference type="Pfam" id="PF17415">
    <property type="entry name" value="NigD_C"/>
    <property type="match status" value="1"/>
</dbReference>
<dbReference type="EMBL" id="JADIMB010000067">
    <property type="protein sequence ID" value="MBO8471103.1"/>
    <property type="molecule type" value="Genomic_DNA"/>
</dbReference>
<name>A0A9D9IG27_9BACT</name>
<dbReference type="Gene3D" id="2.60.40.2370">
    <property type="entry name" value="NigD-like, C-terminal beta sandwich domain"/>
    <property type="match status" value="1"/>
</dbReference>
<comment type="caution">
    <text evidence="3">The sequence shown here is derived from an EMBL/GenBank/DDBJ whole genome shotgun (WGS) entry which is preliminary data.</text>
</comment>
<protein>
    <submittedName>
        <fullName evidence="3">NigD-like N-terminal domain-containing protein</fullName>
    </submittedName>
</protein>
<feature type="domain" description="NigD-like C-terminal" evidence="2">
    <location>
        <begin position="112"/>
        <end position="233"/>
    </location>
</feature>
<dbReference type="InterPro" id="IPR038179">
    <property type="entry name" value="NigD-like_N_sf"/>
</dbReference>
<evidence type="ECO:0000259" key="1">
    <source>
        <dbReference type="Pfam" id="PF12667"/>
    </source>
</evidence>
<gene>
    <name evidence="3" type="ORF">IAB82_04830</name>
</gene>
<evidence type="ECO:0000259" key="2">
    <source>
        <dbReference type="Pfam" id="PF17415"/>
    </source>
</evidence>
<dbReference type="AlphaFoldDB" id="A0A9D9IG27"/>
<accession>A0A9D9IG27</accession>
<organism evidence="3 4">
    <name type="scientific">Candidatus Cryptobacteroides faecavium</name>
    <dbReference type="NCBI Taxonomy" id="2840762"/>
    <lineage>
        <taxon>Bacteria</taxon>
        <taxon>Pseudomonadati</taxon>
        <taxon>Bacteroidota</taxon>
        <taxon>Bacteroidia</taxon>
        <taxon>Bacteroidales</taxon>
        <taxon>Candidatus Cryptobacteroides</taxon>
    </lineage>
</organism>